<evidence type="ECO:0000313" key="2">
    <source>
        <dbReference type="EMBL" id="MBN8662705.1"/>
    </source>
</evidence>
<keyword evidence="1" id="KW-0812">Transmembrane</keyword>
<accession>A0A8J7TPC8</accession>
<dbReference type="SUPFAM" id="SSF48452">
    <property type="entry name" value="TPR-like"/>
    <property type="match status" value="1"/>
</dbReference>
<keyword evidence="1" id="KW-1133">Transmembrane helix</keyword>
<feature type="transmembrane region" description="Helical" evidence="1">
    <location>
        <begin position="152"/>
        <end position="177"/>
    </location>
</feature>
<dbReference type="Gene3D" id="1.25.40.10">
    <property type="entry name" value="Tetratricopeptide repeat domain"/>
    <property type="match status" value="1"/>
</dbReference>
<name>A0A8J7TPC8_9BACT</name>
<protein>
    <submittedName>
        <fullName evidence="2">Tetratricopeptide repeat protein</fullName>
    </submittedName>
</protein>
<evidence type="ECO:0000313" key="3">
    <source>
        <dbReference type="Proteomes" id="UP000664277"/>
    </source>
</evidence>
<evidence type="ECO:0000256" key="1">
    <source>
        <dbReference type="SAM" id="Phobius"/>
    </source>
</evidence>
<keyword evidence="1" id="KW-0472">Membrane</keyword>
<comment type="caution">
    <text evidence="2">The sequence shown here is derived from an EMBL/GenBank/DDBJ whole genome shotgun (WGS) entry which is preliminary data.</text>
</comment>
<dbReference type="Pfam" id="PF13432">
    <property type="entry name" value="TPR_16"/>
    <property type="match status" value="1"/>
</dbReference>
<dbReference type="Pfam" id="PF13176">
    <property type="entry name" value="TPR_7"/>
    <property type="match status" value="1"/>
</dbReference>
<reference evidence="2" key="1">
    <citation type="submission" date="2021-02" db="EMBL/GenBank/DDBJ databases">
        <title>Genome-Resolved Metagenomics of a Microbial Community Performing Photosynthetic Biological Nutrient Removal.</title>
        <authorList>
            <person name="Mcdaniel E.A."/>
        </authorList>
    </citation>
    <scope>NUCLEOTIDE SEQUENCE</scope>
    <source>
        <strain evidence="2">UWPOB_OBS1</strain>
    </source>
</reference>
<gene>
    <name evidence="2" type="ORF">J0M35_20220</name>
</gene>
<proteinExistence type="predicted"/>
<organism evidence="2 3">
    <name type="scientific">Candidatus Obscuribacter phosphatis</name>
    <dbReference type="NCBI Taxonomy" id="1906157"/>
    <lineage>
        <taxon>Bacteria</taxon>
        <taxon>Bacillati</taxon>
        <taxon>Candidatus Melainabacteria</taxon>
        <taxon>Candidatus Obscuribacterales</taxon>
        <taxon>Candidatus Obscuribacteraceae</taxon>
        <taxon>Candidatus Obscuribacter</taxon>
    </lineage>
</organism>
<dbReference type="Proteomes" id="UP000664277">
    <property type="component" value="Unassembled WGS sequence"/>
</dbReference>
<sequence length="510" mass="58017">MIFDCNFKRSAEMVVGMTGFLSLSIILAPPARADAGVGMLMVMSVPMWAILLLVIVPLEAWIARKIFSLPFMTCLKISTLANLASTVAGILITCASLLCYEMFWYRNPNTYWIVPVNELIWCIPCFFASIWIEEMVAGKLVEARMQNTVHQWAVKANVASYSILFLLLLGLLIWAIASEFAMRNSDEFCDVDRISAERVWRVQYNHMRDGTGRFRKRKTVGYHWEEDDKPKSWLRDEYIKSREAYDPLSDDKAIAILEAAITKYDHETLTEKNCIPKDDLFCALSTLADCYDRQKQFAKSKGLRLRCLKLTYQDTEDLRLADDYAELGELSSARKIYEKLAALNDVYCKGHALIGLGTIAEKQRESVQAEAFFQKAKQVFVSNLGRDFPDSSEACVRLAEFYIAEKRYSEAEGLLLQETRDRDDRGIKSSVGPWPIPEFLLALSDCYFAQGNYEKAERFIKQAMRGQSPSALTEATKKYAEFLQKRGLIAEATIWSQRAKDTAALQGTIE</sequence>
<feature type="transmembrane region" description="Helical" evidence="1">
    <location>
        <begin position="111"/>
        <end position="132"/>
    </location>
</feature>
<dbReference type="InterPro" id="IPR019734">
    <property type="entry name" value="TPR_rpt"/>
</dbReference>
<feature type="transmembrane region" description="Helical" evidence="1">
    <location>
        <begin position="83"/>
        <end position="105"/>
    </location>
</feature>
<dbReference type="Pfam" id="PF13181">
    <property type="entry name" value="TPR_8"/>
    <property type="match status" value="1"/>
</dbReference>
<feature type="transmembrane region" description="Helical" evidence="1">
    <location>
        <begin position="43"/>
        <end position="62"/>
    </location>
</feature>
<dbReference type="AlphaFoldDB" id="A0A8J7TPC8"/>
<dbReference type="InterPro" id="IPR011990">
    <property type="entry name" value="TPR-like_helical_dom_sf"/>
</dbReference>
<dbReference type="EMBL" id="JAFLCK010000049">
    <property type="protein sequence ID" value="MBN8662705.1"/>
    <property type="molecule type" value="Genomic_DNA"/>
</dbReference>